<dbReference type="Pfam" id="PF08711">
    <property type="entry name" value="Med26"/>
    <property type="match status" value="1"/>
</dbReference>
<feature type="region of interest" description="Disordered" evidence="2">
    <location>
        <begin position="88"/>
        <end position="185"/>
    </location>
</feature>
<feature type="compositionally biased region" description="Polar residues" evidence="2">
    <location>
        <begin position="239"/>
        <end position="250"/>
    </location>
</feature>
<proteinExistence type="predicted"/>
<feature type="region of interest" description="Disordered" evidence="2">
    <location>
        <begin position="409"/>
        <end position="465"/>
    </location>
</feature>
<feature type="non-terminal residue" evidence="4">
    <location>
        <position position="465"/>
    </location>
</feature>
<dbReference type="Gene3D" id="1.20.930.10">
    <property type="entry name" value="Conserved domain common to transcription factors TFIIS, elongin A, CRSP70"/>
    <property type="match status" value="1"/>
</dbReference>
<feature type="region of interest" description="Disordered" evidence="2">
    <location>
        <begin position="197"/>
        <end position="250"/>
    </location>
</feature>
<dbReference type="PROSITE" id="PS51319">
    <property type="entry name" value="TFIIS_N"/>
    <property type="match status" value="1"/>
</dbReference>
<accession>A0A9W8B1H7</accession>
<evidence type="ECO:0000313" key="5">
    <source>
        <dbReference type="Proteomes" id="UP001151582"/>
    </source>
</evidence>
<reference evidence="4" key="1">
    <citation type="submission" date="2022-07" db="EMBL/GenBank/DDBJ databases">
        <title>Phylogenomic reconstructions and comparative analyses of Kickxellomycotina fungi.</title>
        <authorList>
            <person name="Reynolds N.K."/>
            <person name="Stajich J.E."/>
            <person name="Barry K."/>
            <person name="Grigoriev I.V."/>
            <person name="Crous P."/>
            <person name="Smith M.E."/>
        </authorList>
    </citation>
    <scope>NUCLEOTIDE SEQUENCE</scope>
    <source>
        <strain evidence="4">RSA 567</strain>
    </source>
</reference>
<dbReference type="OrthoDB" id="6159439at2759"/>
<feature type="compositionally biased region" description="Polar residues" evidence="2">
    <location>
        <begin position="443"/>
        <end position="465"/>
    </location>
</feature>
<feature type="compositionally biased region" description="Polar residues" evidence="2">
    <location>
        <begin position="93"/>
        <end position="110"/>
    </location>
</feature>
<feature type="domain" description="TFIIS N-terminal" evidence="3">
    <location>
        <begin position="1"/>
        <end position="47"/>
    </location>
</feature>
<evidence type="ECO:0000256" key="2">
    <source>
        <dbReference type="SAM" id="MobiDB-lite"/>
    </source>
</evidence>
<dbReference type="SUPFAM" id="SSF47676">
    <property type="entry name" value="Conserved domain common to transcription factors TFIIS, elongin A, CRSP70"/>
    <property type="match status" value="1"/>
</dbReference>
<evidence type="ECO:0000313" key="4">
    <source>
        <dbReference type="EMBL" id="KAJ1971100.1"/>
    </source>
</evidence>
<evidence type="ECO:0000259" key="3">
    <source>
        <dbReference type="PROSITE" id="PS51319"/>
    </source>
</evidence>
<dbReference type="EMBL" id="JANBQB010001507">
    <property type="protein sequence ID" value="KAJ1971100.1"/>
    <property type="molecule type" value="Genomic_DNA"/>
</dbReference>
<dbReference type="InterPro" id="IPR035441">
    <property type="entry name" value="TFIIS/LEDGF_dom_sf"/>
</dbReference>
<gene>
    <name evidence="4" type="ORF">H4R34_005850</name>
</gene>
<keyword evidence="5" id="KW-1185">Reference proteome</keyword>
<dbReference type="AlphaFoldDB" id="A0A9W8B1H7"/>
<organism evidence="4 5">
    <name type="scientific">Dimargaris verticillata</name>
    <dbReference type="NCBI Taxonomy" id="2761393"/>
    <lineage>
        <taxon>Eukaryota</taxon>
        <taxon>Fungi</taxon>
        <taxon>Fungi incertae sedis</taxon>
        <taxon>Zoopagomycota</taxon>
        <taxon>Kickxellomycotina</taxon>
        <taxon>Dimargaritomycetes</taxon>
        <taxon>Dimargaritales</taxon>
        <taxon>Dimargaritaceae</taxon>
        <taxon>Dimargaris</taxon>
    </lineage>
</organism>
<dbReference type="Proteomes" id="UP001151582">
    <property type="component" value="Unassembled WGS sequence"/>
</dbReference>
<comment type="subcellular location">
    <subcellularLocation>
        <location evidence="1">Nucleus</location>
    </subcellularLocation>
</comment>
<comment type="caution">
    <text evidence="4">The sequence shown here is derived from an EMBL/GenBank/DDBJ whole genome shotgun (WGS) entry which is preliminary data.</text>
</comment>
<evidence type="ECO:0000256" key="1">
    <source>
        <dbReference type="PROSITE-ProRule" id="PRU00649"/>
    </source>
</evidence>
<protein>
    <recommendedName>
        <fullName evidence="3">TFIIS N-terminal domain-containing protein</fullName>
    </recommendedName>
</protein>
<name>A0A9W8B1H7_9FUNG</name>
<sequence length="465" mass="50387">MSVDLLRQSKLGVVVRKIANNPHVKSKSVLTLAQTLCNDWQKMAANAGKRSPTAGPGNTLSAITGSEALHDRCVMEFVEVDLPAPGQKLGSIAQESEPSNQSTPTSTSRLSELRQMFSRHGSDKAESLSNRRHKPIRSKDGDILNSLLQSMVGGSNRTQPSNADSQGSATQEASSASDGAKRDPTDAVKRIASRLSKMASKPNALAGLGPLPPPSNRAAPVPAEPASKPSAKRVHGDSPESSDYQPIADTTPSAYAWPQLTASMLVERPEKKMRSGRRVTFAPTDQLTKVKEFYSSHPADFSEPTWDVTEDSMEPTTPGWNPPNSAQIPHEFGNARDLDRKEGYWAFKQPRVETQALISWYSPRRIAYDPITMEDVVQSLAGQGKESTERLHQADRERTVLSVTYTNASKIPATPRPPQSALMDEPMPLPRVIPFDTPDAVSGTDSMKDITTSAEPTTANQSSAL</sequence>
<dbReference type="InterPro" id="IPR017923">
    <property type="entry name" value="TFIIS_N"/>
</dbReference>
<keyword evidence="1" id="KW-0539">Nucleus</keyword>
<dbReference type="GO" id="GO:0005634">
    <property type="term" value="C:nucleus"/>
    <property type="evidence" value="ECO:0007669"/>
    <property type="project" value="UniProtKB-SubCell"/>
</dbReference>
<feature type="compositionally biased region" description="Polar residues" evidence="2">
    <location>
        <begin position="146"/>
        <end position="177"/>
    </location>
</feature>